<keyword evidence="3" id="KW-1133">Transmembrane helix</keyword>
<dbReference type="InterPro" id="IPR045122">
    <property type="entry name" value="Csc1-like"/>
</dbReference>
<proteinExistence type="predicted"/>
<feature type="region of interest" description="Disordered" evidence="2">
    <location>
        <begin position="23"/>
        <end position="106"/>
    </location>
</feature>
<sequence length="681" mass="77721">MTLTKTVNGPRTASLQISMPRWGRMTRQESPKVQGVKEGRMREKSRQPPRLTPTQSDVRISHSMVAVSSDGTHNSAHDHGSDFENVQTSPESQNMPATSRPEHPRVGGVCRSVDTIKWARSHLRLLNEQIDALRQQHHDDQGKKINAVFIEFDSYASAQAAYQTSIQYPPFQLSERVIGVRPGEVVWGSLGIKWWQRLVRQFLVLIVISACVILWWFPATIADAMTTPSTVKHYMPSVARLPPIATNIISGLGRSLLMVVLLEIIPIFMRACAKFSGAPTLSAIEMHVQSRYFVFQILQVFLGPILGLNIYHAAGYESILLYLLPNASSYYMTFILVRCLSTGAWELTQLWRLFRHKSRATRAGTQQTVYRRLHDLNVVHWGNVYPAIANIGVIAISYCCIAPLILAFAVTGLGFLHFVYKYNLIYVYDSNTLDTRGLFYPRALRHIIIGPYLAQFYFICRFVMVRAWGQLALTGLLSLFTVFLHNSVRSTMNPFDGLFRTPGHDVERASTQQNEPERDEHPHHEVGRRHRFSATEHLSNVVPKYVPRDATPVIANEACLSRRDQRQKTHRICGKWPRSLTLENPQSLHHIVSHVSADIKFPTQYEHQRYLPPEVWLPEPKLWIPRDETLMMSQGLAVTEAMLPTSDNGIWFEENGRVELDLELAPFKDDLLLYHHLRLIL</sequence>
<evidence type="ECO:0000313" key="7">
    <source>
        <dbReference type="EMBL" id="KAK2601525.1"/>
    </source>
</evidence>
<feature type="region of interest" description="Disordered" evidence="2">
    <location>
        <begin position="507"/>
        <end position="530"/>
    </location>
</feature>
<evidence type="ECO:0000256" key="1">
    <source>
        <dbReference type="SAM" id="Coils"/>
    </source>
</evidence>
<evidence type="ECO:0000256" key="2">
    <source>
        <dbReference type="SAM" id="MobiDB-lite"/>
    </source>
</evidence>
<feature type="transmembrane region" description="Helical" evidence="3">
    <location>
        <begin position="244"/>
        <end position="271"/>
    </location>
</feature>
<keyword evidence="1" id="KW-0175">Coiled coil</keyword>
<feature type="compositionally biased region" description="Basic and acidic residues" evidence="2">
    <location>
        <begin position="515"/>
        <end position="525"/>
    </location>
</feature>
<organism evidence="7 8">
    <name type="scientific">Conoideocrella luteorostrata</name>
    <dbReference type="NCBI Taxonomy" id="1105319"/>
    <lineage>
        <taxon>Eukaryota</taxon>
        <taxon>Fungi</taxon>
        <taxon>Dikarya</taxon>
        <taxon>Ascomycota</taxon>
        <taxon>Pezizomycotina</taxon>
        <taxon>Sordariomycetes</taxon>
        <taxon>Hypocreomycetidae</taxon>
        <taxon>Hypocreales</taxon>
        <taxon>Clavicipitaceae</taxon>
        <taxon>Conoideocrella</taxon>
    </lineage>
</organism>
<dbReference type="Pfam" id="PF14703">
    <property type="entry name" value="PHM7_cyt"/>
    <property type="match status" value="1"/>
</dbReference>
<keyword evidence="3" id="KW-0812">Transmembrane</keyword>
<dbReference type="PANTHER" id="PTHR13018">
    <property type="entry name" value="PROBABLE MEMBRANE PROTEIN DUF221-RELATED"/>
    <property type="match status" value="1"/>
</dbReference>
<name>A0AAJ0CQE4_9HYPO</name>
<feature type="transmembrane region" description="Helical" evidence="3">
    <location>
        <begin position="395"/>
        <end position="419"/>
    </location>
</feature>
<feature type="coiled-coil region" evidence="1">
    <location>
        <begin position="116"/>
        <end position="143"/>
    </location>
</feature>
<dbReference type="Pfam" id="PF12621">
    <property type="entry name" value="PHM7_ext"/>
    <property type="match status" value="1"/>
</dbReference>
<evidence type="ECO:0000259" key="6">
    <source>
        <dbReference type="Pfam" id="PF14703"/>
    </source>
</evidence>
<comment type="caution">
    <text evidence="7">The sequence shown here is derived from an EMBL/GenBank/DDBJ whole genome shotgun (WGS) entry which is preliminary data.</text>
</comment>
<evidence type="ECO:0000313" key="8">
    <source>
        <dbReference type="Proteomes" id="UP001251528"/>
    </source>
</evidence>
<dbReference type="InterPro" id="IPR027815">
    <property type="entry name" value="CSC1/OSCA1-like_cyt"/>
</dbReference>
<dbReference type="InterPro" id="IPR022257">
    <property type="entry name" value="PHM7_ext"/>
</dbReference>
<feature type="compositionally biased region" description="Basic and acidic residues" evidence="2">
    <location>
        <begin position="26"/>
        <end position="46"/>
    </location>
</feature>
<evidence type="ECO:0000259" key="5">
    <source>
        <dbReference type="Pfam" id="PF12621"/>
    </source>
</evidence>
<reference evidence="7" key="1">
    <citation type="submission" date="2023-06" db="EMBL/GenBank/DDBJ databases">
        <title>Conoideocrella luteorostrata (Hypocreales: Clavicipitaceae), a potential biocontrol fungus for elongate hemlock scale in United States Christmas tree production areas.</title>
        <authorList>
            <person name="Barrett H."/>
            <person name="Lovett B."/>
            <person name="Macias A.M."/>
            <person name="Stajich J.E."/>
            <person name="Kasson M.T."/>
        </authorList>
    </citation>
    <scope>NUCLEOTIDE SEQUENCE</scope>
    <source>
        <strain evidence="7">ARSEF 14590</strain>
    </source>
</reference>
<dbReference type="Proteomes" id="UP001251528">
    <property type="component" value="Unassembled WGS sequence"/>
</dbReference>
<dbReference type="EMBL" id="JASWJB010000076">
    <property type="protein sequence ID" value="KAK2601525.1"/>
    <property type="molecule type" value="Genomic_DNA"/>
</dbReference>
<feature type="domain" description="10TM putative phosphate transporter extracellular tail" evidence="5">
    <location>
        <begin position="584"/>
        <end position="660"/>
    </location>
</feature>
<feature type="transmembrane region" description="Helical" evidence="3">
    <location>
        <begin position="202"/>
        <end position="224"/>
    </location>
</feature>
<feature type="domain" description="CSC1/OSCA1-like cytosolic" evidence="6">
    <location>
        <begin position="97"/>
        <end position="187"/>
    </location>
</feature>
<dbReference type="InterPro" id="IPR003864">
    <property type="entry name" value="CSC1/OSCA1-like_7TM"/>
</dbReference>
<evidence type="ECO:0000259" key="4">
    <source>
        <dbReference type="Pfam" id="PF02714"/>
    </source>
</evidence>
<feature type="transmembrane region" description="Helical" evidence="3">
    <location>
        <begin position="292"/>
        <end position="311"/>
    </location>
</feature>
<keyword evidence="8" id="KW-1185">Reference proteome</keyword>
<accession>A0AAJ0CQE4</accession>
<dbReference type="GO" id="GO:0005886">
    <property type="term" value="C:plasma membrane"/>
    <property type="evidence" value="ECO:0007669"/>
    <property type="project" value="TreeGrafter"/>
</dbReference>
<feature type="transmembrane region" description="Helical" evidence="3">
    <location>
        <begin position="467"/>
        <end position="485"/>
    </location>
</feature>
<feature type="domain" description="CSC1/OSCA1-like 7TM region" evidence="4">
    <location>
        <begin position="200"/>
        <end position="459"/>
    </location>
</feature>
<gene>
    <name evidence="7" type="ORF">QQS21_004910</name>
</gene>
<protein>
    <recommendedName>
        <fullName evidence="9">CSC1/OSCA1-like 7TM region domain-containing protein</fullName>
    </recommendedName>
</protein>
<feature type="compositionally biased region" description="Polar residues" evidence="2">
    <location>
        <begin position="84"/>
        <end position="97"/>
    </location>
</feature>
<evidence type="ECO:0008006" key="9">
    <source>
        <dbReference type="Google" id="ProtNLM"/>
    </source>
</evidence>
<keyword evidence="3" id="KW-0472">Membrane</keyword>
<dbReference type="AlphaFoldDB" id="A0AAJ0CQE4"/>
<dbReference type="PANTHER" id="PTHR13018:SF53">
    <property type="entry name" value="DUF221 DOMAIN PROTEIN"/>
    <property type="match status" value="1"/>
</dbReference>
<evidence type="ECO:0000256" key="3">
    <source>
        <dbReference type="SAM" id="Phobius"/>
    </source>
</evidence>
<dbReference type="GO" id="GO:0005227">
    <property type="term" value="F:calcium-activated cation channel activity"/>
    <property type="evidence" value="ECO:0007669"/>
    <property type="project" value="InterPro"/>
</dbReference>
<dbReference type="Pfam" id="PF02714">
    <property type="entry name" value="RSN1_7TM"/>
    <property type="match status" value="1"/>
</dbReference>